<keyword evidence="1" id="KW-1133">Transmembrane helix</keyword>
<dbReference type="PANTHER" id="PTHR40124">
    <property type="match status" value="1"/>
</dbReference>
<evidence type="ECO:0000313" key="5">
    <source>
        <dbReference type="Proteomes" id="UP000289152"/>
    </source>
</evidence>
<feature type="domain" description="Polysaccharide lyase 14" evidence="3">
    <location>
        <begin position="117"/>
        <end position="334"/>
    </location>
</feature>
<dbReference type="PANTHER" id="PTHR40124:SF1">
    <property type="entry name" value="DISAGGREGATASE RELATED REPEAT PROTEIN"/>
    <property type="match status" value="1"/>
</dbReference>
<dbReference type="Proteomes" id="UP000289152">
    <property type="component" value="Unassembled WGS sequence"/>
</dbReference>
<dbReference type="VEuPathDB" id="FungiDB:TREMEDRAFT_32359"/>
<feature type="signal peptide" evidence="2">
    <location>
        <begin position="1"/>
        <end position="21"/>
    </location>
</feature>
<keyword evidence="1" id="KW-0472">Membrane</keyword>
<gene>
    <name evidence="4" type="ORF">M231_00308</name>
</gene>
<feature type="transmembrane region" description="Helical" evidence="1">
    <location>
        <begin position="357"/>
        <end position="377"/>
    </location>
</feature>
<evidence type="ECO:0000256" key="1">
    <source>
        <dbReference type="SAM" id="Phobius"/>
    </source>
</evidence>
<dbReference type="InParanoid" id="A0A4Q1BW14"/>
<proteinExistence type="predicted"/>
<dbReference type="InterPro" id="IPR048958">
    <property type="entry name" value="Polysacc_lyase_14"/>
</dbReference>
<evidence type="ECO:0000259" key="3">
    <source>
        <dbReference type="Pfam" id="PF21294"/>
    </source>
</evidence>
<sequence>MSFTLSKRSIVLLLLARVVVGDTLLNIVSNHGLTAGNFVFPVPGTTLNSDAASQYIVQNWDLSASHLDFGANNVVFSPDPSTATSTLVRRARSATSSPAISTAITSPALTDLVGEPPVLRVEYPQGSFSKSTGGTQFYSQPLAGSAAGVSLDNTTSTGQYERMLVAYDIWFPQGYAWNMGGKLPGLRAGPESAGCSGGSETNGTECFSTRIMWRANGAGEVYGYVPTDQKNFCSQSNVICNSDFGTSFGRGTFTFVTGAWQSIWLMVILNEVGVANGVVELWYNGVPALSFTSLELRSASSISSIGGVFFSTFFGGDDSSWASPTDQYVYYRNLQLFAGYGASNGTESNVSSSSHTLSFPSFTFMVFGMISVLGLFLF</sequence>
<accession>A0A4Q1BW14</accession>
<keyword evidence="1" id="KW-0812">Transmembrane</keyword>
<organism evidence="4 5">
    <name type="scientific">Tremella mesenterica</name>
    <name type="common">Jelly fungus</name>
    <dbReference type="NCBI Taxonomy" id="5217"/>
    <lineage>
        <taxon>Eukaryota</taxon>
        <taxon>Fungi</taxon>
        <taxon>Dikarya</taxon>
        <taxon>Basidiomycota</taxon>
        <taxon>Agaricomycotina</taxon>
        <taxon>Tremellomycetes</taxon>
        <taxon>Tremellales</taxon>
        <taxon>Tremellaceae</taxon>
        <taxon>Tremella</taxon>
    </lineage>
</organism>
<keyword evidence="2" id="KW-0732">Signal</keyword>
<reference evidence="4 5" key="1">
    <citation type="submission" date="2016-06" db="EMBL/GenBank/DDBJ databases">
        <title>Evolution of pathogenesis and genome organization in the Tremellales.</title>
        <authorList>
            <person name="Cuomo C."/>
            <person name="Litvintseva A."/>
            <person name="Heitman J."/>
            <person name="Chen Y."/>
            <person name="Sun S."/>
            <person name="Springer D."/>
            <person name="Dromer F."/>
            <person name="Young S."/>
            <person name="Zeng Q."/>
            <person name="Chapman S."/>
            <person name="Gujja S."/>
            <person name="Saif S."/>
            <person name="Birren B."/>
        </authorList>
    </citation>
    <scope>NUCLEOTIDE SEQUENCE [LARGE SCALE GENOMIC DNA]</scope>
    <source>
        <strain evidence="4 5">ATCC 28783</strain>
    </source>
</reference>
<dbReference type="Gene3D" id="2.60.120.200">
    <property type="match status" value="1"/>
</dbReference>
<dbReference type="OrthoDB" id="2395160at2759"/>
<evidence type="ECO:0000313" key="4">
    <source>
        <dbReference type="EMBL" id="RXK42318.1"/>
    </source>
</evidence>
<feature type="chain" id="PRO_5020392090" description="Polysaccharide lyase 14 domain-containing protein" evidence="2">
    <location>
        <begin position="22"/>
        <end position="378"/>
    </location>
</feature>
<keyword evidence="5" id="KW-1185">Reference proteome</keyword>
<comment type="caution">
    <text evidence="4">The sequence shown here is derived from an EMBL/GenBank/DDBJ whole genome shotgun (WGS) entry which is preliminary data.</text>
</comment>
<dbReference type="Pfam" id="PF21294">
    <property type="entry name" value="Polysacc_lyase_14"/>
    <property type="match status" value="1"/>
</dbReference>
<protein>
    <recommendedName>
        <fullName evidence="3">Polysaccharide lyase 14 domain-containing protein</fullName>
    </recommendedName>
</protein>
<evidence type="ECO:0000256" key="2">
    <source>
        <dbReference type="SAM" id="SignalP"/>
    </source>
</evidence>
<dbReference type="AlphaFoldDB" id="A0A4Q1BW14"/>
<name>A0A4Q1BW14_TREME</name>
<dbReference type="EMBL" id="SDIL01000002">
    <property type="protein sequence ID" value="RXK42318.1"/>
    <property type="molecule type" value="Genomic_DNA"/>
</dbReference>